<accession>A0ABS3G8S5</accession>
<proteinExistence type="predicted"/>
<name>A0ABS3G8S5_9FLAO</name>
<evidence type="ECO:0000313" key="2">
    <source>
        <dbReference type="Proteomes" id="UP000664044"/>
    </source>
</evidence>
<protein>
    <submittedName>
        <fullName evidence="1">Uncharacterized protein</fullName>
    </submittedName>
</protein>
<reference evidence="1 2" key="1">
    <citation type="submission" date="2021-03" db="EMBL/GenBank/DDBJ databases">
        <title>Muricauda lutimaris sp. nov. and Muricauda ruestringensis sp. nov, two marine members of the Flavobacteriaceae isolated from deep sea sediments of Western Pacific.</title>
        <authorList>
            <person name="Zhao S."/>
            <person name="Liu R."/>
        </authorList>
    </citation>
    <scope>NUCLEOTIDE SEQUENCE [LARGE SCALE GENOMIC DNA]</scope>
    <source>
        <strain evidence="1 2">BC31-1-A7</strain>
    </source>
</reference>
<dbReference type="Proteomes" id="UP000664044">
    <property type="component" value="Unassembled WGS sequence"/>
</dbReference>
<evidence type="ECO:0000313" key="1">
    <source>
        <dbReference type="EMBL" id="MBO0355806.1"/>
    </source>
</evidence>
<sequence>MLKRLKGAALLTLLRQSPIKQTQYVDTPKIRAVSLIIKFTEYDTKKVYPEVQDQSGIGSLERA</sequence>
<gene>
    <name evidence="1" type="ORF">J0656_17440</name>
</gene>
<dbReference type="EMBL" id="JAFLNL010000012">
    <property type="protein sequence ID" value="MBO0355806.1"/>
    <property type="molecule type" value="Genomic_DNA"/>
</dbReference>
<keyword evidence="2" id="KW-1185">Reference proteome</keyword>
<organism evidence="1 2">
    <name type="scientific">Flagellimonas aurea</name>
    <dbReference type="NCBI Taxonomy" id="2915619"/>
    <lineage>
        <taxon>Bacteria</taxon>
        <taxon>Pseudomonadati</taxon>
        <taxon>Bacteroidota</taxon>
        <taxon>Flavobacteriia</taxon>
        <taxon>Flavobacteriales</taxon>
        <taxon>Flavobacteriaceae</taxon>
        <taxon>Flagellimonas</taxon>
    </lineage>
</organism>
<feature type="non-terminal residue" evidence="1">
    <location>
        <position position="63"/>
    </location>
</feature>
<dbReference type="RefSeq" id="WP_207036249.1">
    <property type="nucleotide sequence ID" value="NZ_JAFLNL010000012.1"/>
</dbReference>
<comment type="caution">
    <text evidence="1">The sequence shown here is derived from an EMBL/GenBank/DDBJ whole genome shotgun (WGS) entry which is preliminary data.</text>
</comment>